<dbReference type="SUPFAM" id="SSF81901">
    <property type="entry name" value="HCP-like"/>
    <property type="match status" value="1"/>
</dbReference>
<sequence length="169" mass="19128">MSEQISVVTRLKFYLAERMFHSSALKGSRLRHRWIMAWFKQAASEGHLKAQSMYGHLLYFRGASPVDKGQGANYLLDAAKRGDAKAQYQIACIYETGFGHLQKNYENAVRWFVKAAEQGHPLACRKMADACEQGKLGLAVNPDQVQYWQQKIHRSLENTSGMTLSQSVS</sequence>
<evidence type="ECO:0000313" key="2">
    <source>
        <dbReference type="Proteomes" id="UP000565262"/>
    </source>
</evidence>
<evidence type="ECO:0000313" key="1">
    <source>
        <dbReference type="EMBL" id="MBB1486897.1"/>
    </source>
</evidence>
<dbReference type="PANTHER" id="PTHR11102">
    <property type="entry name" value="SEL-1-LIKE PROTEIN"/>
    <property type="match status" value="1"/>
</dbReference>
<gene>
    <name evidence="1" type="ORF">H4O21_09770</name>
</gene>
<dbReference type="SMART" id="SM00671">
    <property type="entry name" value="SEL1"/>
    <property type="match status" value="2"/>
</dbReference>
<dbReference type="Pfam" id="PF08238">
    <property type="entry name" value="Sel1"/>
    <property type="match status" value="4"/>
</dbReference>
<dbReference type="InterPro" id="IPR011990">
    <property type="entry name" value="TPR-like_helical_dom_sf"/>
</dbReference>
<reference evidence="1 2" key="1">
    <citation type="submission" date="2020-08" db="EMBL/GenBank/DDBJ databases">
        <title>Oceanospirillum sp. nov. isolated from marine sediment.</title>
        <authorList>
            <person name="Ji X."/>
        </authorList>
    </citation>
    <scope>NUCLEOTIDE SEQUENCE [LARGE SCALE GENOMIC DNA]</scope>
    <source>
        <strain evidence="1 2">D5</strain>
    </source>
</reference>
<name>A0A839IR32_9GAMM</name>
<organism evidence="1 2">
    <name type="scientific">Oceanospirillum sediminis</name>
    <dbReference type="NCBI Taxonomy" id="2760088"/>
    <lineage>
        <taxon>Bacteria</taxon>
        <taxon>Pseudomonadati</taxon>
        <taxon>Pseudomonadota</taxon>
        <taxon>Gammaproteobacteria</taxon>
        <taxon>Oceanospirillales</taxon>
        <taxon>Oceanospirillaceae</taxon>
        <taxon>Oceanospirillum</taxon>
    </lineage>
</organism>
<dbReference type="Gene3D" id="1.25.40.10">
    <property type="entry name" value="Tetratricopeptide repeat domain"/>
    <property type="match status" value="1"/>
</dbReference>
<comment type="caution">
    <text evidence="1">The sequence shown here is derived from an EMBL/GenBank/DDBJ whole genome shotgun (WGS) entry which is preliminary data.</text>
</comment>
<dbReference type="InterPro" id="IPR006597">
    <property type="entry name" value="Sel1-like"/>
</dbReference>
<protein>
    <submittedName>
        <fullName evidence="1">Sel1 repeat family protein</fullName>
    </submittedName>
</protein>
<dbReference type="InterPro" id="IPR050767">
    <property type="entry name" value="Sel1_AlgK"/>
</dbReference>
<accession>A0A839IR32</accession>
<dbReference type="Proteomes" id="UP000565262">
    <property type="component" value="Unassembled WGS sequence"/>
</dbReference>
<dbReference type="RefSeq" id="WP_182808682.1">
    <property type="nucleotide sequence ID" value="NZ_JACJFM010000010.1"/>
</dbReference>
<keyword evidence="2" id="KW-1185">Reference proteome</keyword>
<proteinExistence type="predicted"/>
<dbReference type="PANTHER" id="PTHR11102:SF160">
    <property type="entry name" value="ERAD-ASSOCIATED E3 UBIQUITIN-PROTEIN LIGASE COMPONENT HRD3"/>
    <property type="match status" value="1"/>
</dbReference>
<dbReference type="AlphaFoldDB" id="A0A839IR32"/>
<dbReference type="EMBL" id="JACJFM010000010">
    <property type="protein sequence ID" value="MBB1486897.1"/>
    <property type="molecule type" value="Genomic_DNA"/>
</dbReference>